<keyword evidence="8" id="KW-0460">Magnesium</keyword>
<dbReference type="PANTHER" id="PTHR30040:SF2">
    <property type="entry name" value="FAD:PROTEIN FMN TRANSFERASE"/>
    <property type="match status" value="1"/>
</dbReference>
<evidence type="ECO:0000313" key="12">
    <source>
        <dbReference type="Proteomes" id="UP001232536"/>
    </source>
</evidence>
<comment type="caution">
    <text evidence="11">The sequence shown here is derived from an EMBL/GenBank/DDBJ whole genome shotgun (WGS) entry which is preliminary data.</text>
</comment>
<evidence type="ECO:0000256" key="6">
    <source>
        <dbReference type="ARBA" id="ARBA00022723"/>
    </source>
</evidence>
<name>A0ABT9D684_9CELL</name>
<proteinExistence type="predicted"/>
<evidence type="ECO:0000256" key="10">
    <source>
        <dbReference type="ARBA" id="ARBA00048540"/>
    </source>
</evidence>
<sequence>LGGPGPDGEGWLVGVEDPRPDATDPVLVLALTDLGVATSSVRRRRWRAGATAVHHLVDPRTGLPGGQGLAQVTVVHQDPAWAEVWSKALFLAGADSVAAQAEARDLAAAWVDADGVTHTSPAMDPRVVWRAA</sequence>
<dbReference type="Gene3D" id="3.10.520.10">
    <property type="entry name" value="ApbE-like domains"/>
    <property type="match status" value="1"/>
</dbReference>
<evidence type="ECO:0000256" key="5">
    <source>
        <dbReference type="ARBA" id="ARBA00022679"/>
    </source>
</evidence>
<dbReference type="EMBL" id="JAUQYP010000001">
    <property type="protein sequence ID" value="MDO8106339.1"/>
    <property type="molecule type" value="Genomic_DNA"/>
</dbReference>
<keyword evidence="5 11" id="KW-0808">Transferase</keyword>
<keyword evidence="6" id="KW-0479">Metal-binding</keyword>
<dbReference type="Pfam" id="PF02424">
    <property type="entry name" value="ApbE"/>
    <property type="match status" value="1"/>
</dbReference>
<reference evidence="11 12" key="1">
    <citation type="submission" date="2023-07" db="EMBL/GenBank/DDBJ databases">
        <title>Description of novel actinomycetes strains, isolated from tidal flat sediment.</title>
        <authorList>
            <person name="Lu C."/>
        </authorList>
    </citation>
    <scope>NUCLEOTIDE SEQUENCE [LARGE SCALE GENOMIC DNA]</scope>
    <source>
        <strain evidence="11 12">SYSU T00b441</strain>
    </source>
</reference>
<evidence type="ECO:0000256" key="8">
    <source>
        <dbReference type="ARBA" id="ARBA00022842"/>
    </source>
</evidence>
<evidence type="ECO:0000256" key="2">
    <source>
        <dbReference type="ARBA" id="ARBA00011955"/>
    </source>
</evidence>
<keyword evidence="7" id="KW-0274">FAD</keyword>
<dbReference type="Proteomes" id="UP001232536">
    <property type="component" value="Unassembled WGS sequence"/>
</dbReference>
<evidence type="ECO:0000256" key="7">
    <source>
        <dbReference type="ARBA" id="ARBA00022827"/>
    </source>
</evidence>
<dbReference type="PANTHER" id="PTHR30040">
    <property type="entry name" value="THIAMINE BIOSYNTHESIS LIPOPROTEIN APBE"/>
    <property type="match status" value="1"/>
</dbReference>
<comment type="cofactor">
    <cofactor evidence="1">
        <name>Mg(2+)</name>
        <dbReference type="ChEBI" id="CHEBI:18420"/>
    </cofactor>
</comment>
<dbReference type="RefSeq" id="WP_304600012.1">
    <property type="nucleotide sequence ID" value="NZ_JAUQYP010000001.1"/>
</dbReference>
<organism evidence="11 12">
    <name type="scientific">Actinotalea lenta</name>
    <dbReference type="NCBI Taxonomy" id="3064654"/>
    <lineage>
        <taxon>Bacteria</taxon>
        <taxon>Bacillati</taxon>
        <taxon>Actinomycetota</taxon>
        <taxon>Actinomycetes</taxon>
        <taxon>Micrococcales</taxon>
        <taxon>Cellulomonadaceae</taxon>
        <taxon>Actinotalea</taxon>
    </lineage>
</organism>
<dbReference type="InterPro" id="IPR003374">
    <property type="entry name" value="ApbE-like_sf"/>
</dbReference>
<accession>A0ABT9D684</accession>
<evidence type="ECO:0000256" key="4">
    <source>
        <dbReference type="ARBA" id="ARBA00022630"/>
    </source>
</evidence>
<comment type="catalytic activity">
    <reaction evidence="10">
        <text>L-threonyl-[protein] + FAD = FMN-L-threonyl-[protein] + AMP + H(+)</text>
        <dbReference type="Rhea" id="RHEA:36847"/>
        <dbReference type="Rhea" id="RHEA-COMP:11060"/>
        <dbReference type="Rhea" id="RHEA-COMP:11061"/>
        <dbReference type="ChEBI" id="CHEBI:15378"/>
        <dbReference type="ChEBI" id="CHEBI:30013"/>
        <dbReference type="ChEBI" id="CHEBI:57692"/>
        <dbReference type="ChEBI" id="CHEBI:74257"/>
        <dbReference type="ChEBI" id="CHEBI:456215"/>
        <dbReference type="EC" id="2.7.1.180"/>
    </reaction>
</comment>
<dbReference type="InterPro" id="IPR024932">
    <property type="entry name" value="ApbE"/>
</dbReference>
<dbReference type="GO" id="GO:0016740">
    <property type="term" value="F:transferase activity"/>
    <property type="evidence" value="ECO:0007669"/>
    <property type="project" value="UniProtKB-KW"/>
</dbReference>
<dbReference type="EC" id="2.7.1.180" evidence="2"/>
<keyword evidence="4" id="KW-0285">Flavoprotein</keyword>
<evidence type="ECO:0000256" key="9">
    <source>
        <dbReference type="ARBA" id="ARBA00031306"/>
    </source>
</evidence>
<feature type="non-terminal residue" evidence="11">
    <location>
        <position position="1"/>
    </location>
</feature>
<evidence type="ECO:0000256" key="3">
    <source>
        <dbReference type="ARBA" id="ARBA00016337"/>
    </source>
</evidence>
<gene>
    <name evidence="11" type="ORF">Q6348_03915</name>
</gene>
<evidence type="ECO:0000256" key="1">
    <source>
        <dbReference type="ARBA" id="ARBA00001946"/>
    </source>
</evidence>
<evidence type="ECO:0000313" key="11">
    <source>
        <dbReference type="EMBL" id="MDO8106339.1"/>
    </source>
</evidence>
<keyword evidence="12" id="KW-1185">Reference proteome</keyword>
<protein>
    <recommendedName>
        <fullName evidence="3">FAD:protein FMN transferase</fullName>
        <ecNumber evidence="2">2.7.1.180</ecNumber>
    </recommendedName>
    <alternativeName>
        <fullName evidence="9">Flavin transferase</fullName>
    </alternativeName>
</protein>
<dbReference type="SUPFAM" id="SSF143631">
    <property type="entry name" value="ApbE-like"/>
    <property type="match status" value="1"/>
</dbReference>